<dbReference type="GO" id="GO:0016787">
    <property type="term" value="F:hydrolase activity"/>
    <property type="evidence" value="ECO:0007669"/>
    <property type="project" value="UniProtKB-KW"/>
</dbReference>
<reference evidence="2" key="1">
    <citation type="journal article" date="2016" name="Genome Announc.">
        <title>Draft Genome Sequences of Five Rapidly Growing Mycobacterium Species, M. thermoresistibile, M. fortuitum subsp. acetamidolyticum, M. canariasense, M. brisbanense, and M. novocastrense.</title>
        <authorList>
            <person name="Katahira K."/>
            <person name="Ogura Y."/>
            <person name="Gotoh Y."/>
            <person name="Hayashi T."/>
        </authorList>
    </citation>
    <scope>NUCLEOTIDE SEQUENCE [LARGE SCALE GENOMIC DNA]</scope>
    <source>
        <strain evidence="2">JCM15298</strain>
    </source>
</reference>
<keyword evidence="1" id="KW-0378">Hydrolase</keyword>
<comment type="caution">
    <text evidence="1">The sequence shown here is derived from an EMBL/GenBank/DDBJ whole genome shotgun (WGS) entry which is preliminary data.</text>
</comment>
<evidence type="ECO:0000313" key="1">
    <source>
        <dbReference type="EMBL" id="GAS95214.1"/>
    </source>
</evidence>
<gene>
    <name evidence="1" type="ORF">RMCC_2180</name>
</gene>
<dbReference type="EMBL" id="BCSY01000036">
    <property type="protein sequence ID" value="GAS95214.1"/>
    <property type="molecule type" value="Genomic_DNA"/>
</dbReference>
<protein>
    <submittedName>
        <fullName evidence="1">Ubiquitin carboxyl-terminal hydrolase</fullName>
    </submittedName>
</protein>
<dbReference type="STRING" id="228230.RMCC_2180"/>
<accession>A0A100WBX6</accession>
<keyword evidence="2" id="KW-1185">Reference proteome</keyword>
<organism evidence="1 2">
    <name type="scientific">Mycolicibacterium canariasense</name>
    <name type="common">Mycobacterium canariasense</name>
    <dbReference type="NCBI Taxonomy" id="228230"/>
    <lineage>
        <taxon>Bacteria</taxon>
        <taxon>Bacillati</taxon>
        <taxon>Actinomycetota</taxon>
        <taxon>Actinomycetes</taxon>
        <taxon>Mycobacteriales</taxon>
        <taxon>Mycobacteriaceae</taxon>
        <taxon>Mycolicibacterium</taxon>
    </lineage>
</organism>
<dbReference type="AlphaFoldDB" id="A0A100WBX6"/>
<reference evidence="2" key="2">
    <citation type="submission" date="2016-02" db="EMBL/GenBank/DDBJ databases">
        <title>Draft genome sequence of five rapidly growing Mycobacterium species.</title>
        <authorList>
            <person name="Katahira K."/>
            <person name="Gotou Y."/>
            <person name="Iida K."/>
            <person name="Ogura Y."/>
            <person name="Hayashi T."/>
        </authorList>
    </citation>
    <scope>NUCLEOTIDE SEQUENCE [LARGE SCALE GENOMIC DNA]</scope>
    <source>
        <strain evidence="2">JCM15298</strain>
    </source>
</reference>
<evidence type="ECO:0000313" key="2">
    <source>
        <dbReference type="Proteomes" id="UP000069443"/>
    </source>
</evidence>
<sequence length="70" mass="7358">MVARPLAEHGSAAAAVGAETVAKTADALNRRMAIGFIARSYGFAARIRILCAQWPARVADLSDRSATFAP</sequence>
<proteinExistence type="predicted"/>
<dbReference type="Proteomes" id="UP000069443">
    <property type="component" value="Unassembled WGS sequence"/>
</dbReference>
<name>A0A100WBX6_MYCCR</name>